<dbReference type="GO" id="GO:0005737">
    <property type="term" value="C:cytoplasm"/>
    <property type="evidence" value="ECO:0007669"/>
    <property type="project" value="UniProtKB-SubCell"/>
</dbReference>
<dbReference type="PANTHER" id="PTHR43977">
    <property type="entry name" value="STRUCTURAL MAINTENANCE OF CHROMOSOMES PROTEIN 3"/>
    <property type="match status" value="1"/>
</dbReference>
<keyword evidence="1 6" id="KW-0963">Cytoplasm</keyword>
<feature type="coiled-coil region" evidence="6">
    <location>
        <begin position="673"/>
        <end position="869"/>
    </location>
</feature>
<dbReference type="GO" id="GO:0006260">
    <property type="term" value="P:DNA replication"/>
    <property type="evidence" value="ECO:0007669"/>
    <property type="project" value="UniProtKB-UniRule"/>
</dbReference>
<dbReference type="Pfam" id="PF02463">
    <property type="entry name" value="SMC_N"/>
    <property type="match status" value="2"/>
</dbReference>
<dbReference type="SUPFAM" id="SSF52540">
    <property type="entry name" value="P-loop containing nucleoside triphosphate hydrolases"/>
    <property type="match status" value="1"/>
</dbReference>
<reference evidence="7" key="1">
    <citation type="journal article" date="2014" name="Genome Announc.">
        <title>Draft genome sequences of the altered schaedler flora, a defined bacterial community from gnotobiotic mice.</title>
        <authorList>
            <person name="Wannemuehler M.J."/>
            <person name="Overstreet A.M."/>
            <person name="Ward D.V."/>
            <person name="Phillips G.J."/>
        </authorList>
    </citation>
    <scope>NUCLEOTIDE SEQUENCE</scope>
    <source>
        <strain evidence="7">ASF457</strain>
    </source>
</reference>
<evidence type="ECO:0000256" key="1">
    <source>
        <dbReference type="ARBA" id="ARBA00022490"/>
    </source>
</evidence>
<dbReference type="HAMAP" id="MF_01894">
    <property type="entry name" value="Smc_prok"/>
    <property type="match status" value="1"/>
</dbReference>
<sequence length="1126" mass="129915">MKFNKLYLHGFKSFVDKTTVDFPDGITAIVGPNGSGKSNIMDAVRWVFGEQNAKELRGAEMEDIVFNGSQKRKPAGFAEVGLTLSEIDEAVAAKYGTFSEITITRKFYKTGEREYYINNRKCRLKDIKDIFMDTGLGARSISIIEQGKVDKIINASPEELRFFLEETAGVTKFKDKKKEAERRLQQTRDNLDRVTDIIEEIVTQMQSLSSQVEQLKIYEELQSNFKRLEQSYLCTSYYIKAEDSSKLKSFLIEKKQNLENMLAKYAELVRIENVANNDYNTRQEEYEHLQEKRVQTATKKANTEGDIKALETKIASSDDIKASLQASIKQESARYEEMAESIESLEDELDTASDALEFVGDKLAELSDIIDDLISQKEDIEDEFQETDTAYIEYTGTVTNKRNELIRVEAGYEHIKQDIERLKKEQQSINDAFNEAAYKKDSFYQEMDNLKFKMMQNEENLNTAKENTENLKEQKEKEKAKNRELKAEIKSCENNIAFFNKQLEAATSFNDDTAVLKPYIAGLLIDFLLDMEYTKLIDIGDVIVFNDERKDELFEKISTLNSSVKFVFKSDIENISSNLKNMQVNEVYKNIYLVNNIYRKAGEEDKGFQIISLKESILDAEREIDRLGADIYETEKIIGYIDNHLEEQINILNDMQAVYNNSRDAFLKKEAEYTGVLQEYERLEKRKSTLAKEIELSDITLSENIKKIGNLKDNINIASQKQAELEEKRSCLEEKLELIKDNLDEKRQEHTEIKIQYAQKEEKTNSLKRELKSKRSIREEVKNNIEKLEERLHHLLNIDEIKWNEELELLKEKLDNLSKDVLSLEDEVRNASLMLDEMRQNIEDIRNKAENINAEIKTGDDEIRKYELDLAGITSVLEASAAQYMEKYGLEISHDYLTYADMEREPRKIKEAMNKIESRLDDLGPINLNALNDYRDAEERYKFLTDQRNDLEGSIDDINSFIHETDEATVRMFEETFNSVKDKFVEVFHILFGNGEAELKLTDPDNMLISGVEIYIQPPGKRLQHMGLLSGGEKALTAMTLLFALFLQRPTPFCFLDEVDAPLDDANVERYVGMVKALSDKTQFILITHNHNTMSIADSIYGVAMQEYGVSTILSVTLEQMARAGR</sequence>
<dbReference type="PIRSF" id="PIRSF005719">
    <property type="entry name" value="SMC"/>
    <property type="match status" value="1"/>
</dbReference>
<evidence type="ECO:0000313" key="7">
    <source>
        <dbReference type="EMBL" id="USF23813.1"/>
    </source>
</evidence>
<name>V2QDK4_9BACT</name>
<dbReference type="InterPro" id="IPR011890">
    <property type="entry name" value="SMC_prok"/>
</dbReference>
<dbReference type="Gene3D" id="3.40.50.300">
    <property type="entry name" value="P-loop containing nucleotide triphosphate hydrolases"/>
    <property type="match status" value="2"/>
</dbReference>
<evidence type="ECO:0000256" key="5">
    <source>
        <dbReference type="ARBA" id="ARBA00023125"/>
    </source>
</evidence>
<comment type="subunit">
    <text evidence="6">Homodimer.</text>
</comment>
<comment type="similarity">
    <text evidence="6">Belongs to the SMC family.</text>
</comment>
<dbReference type="CDD" id="cd03278">
    <property type="entry name" value="ABC_SMC_barmotin"/>
    <property type="match status" value="1"/>
</dbReference>
<comment type="domain">
    <text evidence="6">Contains large globular domains required for ATP hydrolysis at each terminus and a third globular domain forming a flexible hinge near the middle of the molecule. These domains are separated by coiled-coil structures.</text>
</comment>
<accession>V2QDK4</accession>
<proteinExistence type="inferred from homology"/>
<gene>
    <name evidence="6 7" type="primary">smc</name>
    <name evidence="7" type="ORF">N508_000880</name>
</gene>
<reference evidence="7" key="3">
    <citation type="submission" date="2022-06" db="EMBL/GenBank/DDBJ databases">
        <title>Resources to Facilitate Use of the Altered Schaedler Flora (ASF) Mouse Model to Study Microbiome Function.</title>
        <authorList>
            <person name="Proctor A."/>
            <person name="Parvinroo S."/>
            <person name="Richie T."/>
            <person name="Jia X."/>
            <person name="Lee S.T.M."/>
            <person name="Karp P.D."/>
            <person name="Paley S."/>
            <person name="Kostic A.D."/>
            <person name="Pierre J.F."/>
            <person name="Wannemuehler M.J."/>
            <person name="Phillips G.J."/>
        </authorList>
    </citation>
    <scope>NUCLEOTIDE SEQUENCE</scope>
    <source>
        <strain evidence="7">ASF457</strain>
    </source>
</reference>
<dbReference type="OrthoDB" id="9808768at2"/>
<keyword evidence="4 6" id="KW-0175">Coiled coil</keyword>
<dbReference type="EMBL" id="CP097562">
    <property type="protein sequence ID" value="USF23813.1"/>
    <property type="molecule type" value="Genomic_DNA"/>
</dbReference>
<dbReference type="InterPro" id="IPR027417">
    <property type="entry name" value="P-loop_NTPase"/>
</dbReference>
<dbReference type="AlphaFoldDB" id="V2QDK4"/>
<evidence type="ECO:0000256" key="2">
    <source>
        <dbReference type="ARBA" id="ARBA00022741"/>
    </source>
</evidence>
<dbReference type="GO" id="GO:0007062">
    <property type="term" value="P:sister chromatid cohesion"/>
    <property type="evidence" value="ECO:0007669"/>
    <property type="project" value="InterPro"/>
</dbReference>
<evidence type="ECO:0000313" key="8">
    <source>
        <dbReference type="Proteomes" id="UP000017429"/>
    </source>
</evidence>
<dbReference type="GO" id="GO:0016887">
    <property type="term" value="F:ATP hydrolysis activity"/>
    <property type="evidence" value="ECO:0007669"/>
    <property type="project" value="InterPro"/>
</dbReference>
<evidence type="ECO:0000256" key="6">
    <source>
        <dbReference type="HAMAP-Rule" id="MF_01894"/>
    </source>
</evidence>
<dbReference type="KEGG" id="msch:N508_000880"/>
<dbReference type="InterPro" id="IPR024704">
    <property type="entry name" value="SMC"/>
</dbReference>
<evidence type="ECO:0000256" key="3">
    <source>
        <dbReference type="ARBA" id="ARBA00022840"/>
    </source>
</evidence>
<reference evidence="7" key="2">
    <citation type="submission" date="2022-05" db="EMBL/GenBank/DDBJ databases">
        <authorList>
            <person name="Proctor A.L."/>
            <person name="Phillips G.J."/>
            <person name="Wannemuehler M.J."/>
        </authorList>
    </citation>
    <scope>NUCLEOTIDE SEQUENCE</scope>
    <source>
        <strain evidence="7">ASF457</strain>
    </source>
</reference>
<dbReference type="GO" id="GO:0003677">
    <property type="term" value="F:DNA binding"/>
    <property type="evidence" value="ECO:0007669"/>
    <property type="project" value="UniProtKB-UniRule"/>
</dbReference>
<dbReference type="GO" id="GO:0007059">
    <property type="term" value="P:chromosome segregation"/>
    <property type="evidence" value="ECO:0007669"/>
    <property type="project" value="UniProtKB-UniRule"/>
</dbReference>
<comment type="subcellular location">
    <subcellularLocation>
        <location evidence="6">Cytoplasm</location>
    </subcellularLocation>
</comment>
<feature type="binding site" evidence="6">
    <location>
        <begin position="32"/>
        <end position="39"/>
    </location>
    <ligand>
        <name>ATP</name>
        <dbReference type="ChEBI" id="CHEBI:30616"/>
    </ligand>
</feature>
<dbReference type="InterPro" id="IPR003395">
    <property type="entry name" value="RecF/RecN/SMC_N"/>
</dbReference>
<dbReference type="eggNOG" id="COG1196">
    <property type="taxonomic scope" value="Bacteria"/>
</dbReference>
<dbReference type="Proteomes" id="UP000017429">
    <property type="component" value="Chromosome"/>
</dbReference>
<organism evidence="7 8">
    <name type="scientific">Mucispirillum schaedleri ASF457</name>
    <dbReference type="NCBI Taxonomy" id="1379858"/>
    <lineage>
        <taxon>Bacteria</taxon>
        <taxon>Pseudomonadati</taxon>
        <taxon>Deferribacterota</taxon>
        <taxon>Deferribacteres</taxon>
        <taxon>Deferribacterales</taxon>
        <taxon>Mucispirillaceae</taxon>
        <taxon>Mucispirillum</taxon>
    </lineage>
</organism>
<keyword evidence="3 6" id="KW-0067">ATP-binding</keyword>
<keyword evidence="2 6" id="KW-0547">Nucleotide-binding</keyword>
<comment type="function">
    <text evidence="6">Required for chromosome condensation and partitioning.</text>
</comment>
<keyword evidence="8" id="KW-1185">Reference proteome</keyword>
<evidence type="ECO:0000256" key="4">
    <source>
        <dbReference type="ARBA" id="ARBA00023054"/>
    </source>
</evidence>
<protein>
    <recommendedName>
        <fullName evidence="6">Chromosome partition protein Smc</fullName>
    </recommendedName>
</protein>
<dbReference type="Gene3D" id="1.20.5.340">
    <property type="match status" value="1"/>
</dbReference>
<feature type="coiled-coil region" evidence="6">
    <location>
        <begin position="927"/>
        <end position="954"/>
    </location>
</feature>
<feature type="coiled-coil region" evidence="6">
    <location>
        <begin position="328"/>
        <end position="502"/>
    </location>
</feature>
<dbReference type="RefSeq" id="WP_023275183.1">
    <property type="nucleotide sequence ID" value="NZ_CP097562.1"/>
</dbReference>
<dbReference type="GO" id="GO:0005524">
    <property type="term" value="F:ATP binding"/>
    <property type="evidence" value="ECO:0007669"/>
    <property type="project" value="UniProtKB-UniRule"/>
</dbReference>
<dbReference type="GO" id="GO:0030261">
    <property type="term" value="P:chromosome condensation"/>
    <property type="evidence" value="ECO:0007669"/>
    <property type="project" value="InterPro"/>
</dbReference>
<feature type="coiled-coil region" evidence="6">
    <location>
        <begin position="170"/>
        <end position="197"/>
    </location>
</feature>
<keyword evidence="5 6" id="KW-0238">DNA-binding</keyword>